<evidence type="ECO:0000313" key="3">
    <source>
        <dbReference type="Proteomes" id="UP001152795"/>
    </source>
</evidence>
<name>A0A6S7J9Z9_PARCT</name>
<dbReference type="PROSITE" id="PS00022">
    <property type="entry name" value="EGF_1"/>
    <property type="match status" value="1"/>
</dbReference>
<keyword evidence="1" id="KW-1015">Disulfide bond</keyword>
<gene>
    <name evidence="2" type="ORF">PACLA_8A076550</name>
</gene>
<dbReference type="InterPro" id="IPR003609">
    <property type="entry name" value="Pan_app"/>
</dbReference>
<dbReference type="CDD" id="cd00055">
    <property type="entry name" value="EGF_Lam"/>
    <property type="match status" value="1"/>
</dbReference>
<comment type="caution">
    <text evidence="1">Lacks conserved residue(s) required for the propagation of feature annotation.</text>
</comment>
<reference evidence="2" key="1">
    <citation type="submission" date="2020-04" db="EMBL/GenBank/DDBJ databases">
        <authorList>
            <person name="Alioto T."/>
            <person name="Alioto T."/>
            <person name="Gomez Garrido J."/>
        </authorList>
    </citation>
    <scope>NUCLEOTIDE SEQUENCE</scope>
    <source>
        <strain evidence="2">A484AB</strain>
    </source>
</reference>
<dbReference type="InterPro" id="IPR002049">
    <property type="entry name" value="LE_dom"/>
</dbReference>
<evidence type="ECO:0000313" key="2">
    <source>
        <dbReference type="EMBL" id="CAB4025830.1"/>
    </source>
</evidence>
<dbReference type="Pfam" id="PF00053">
    <property type="entry name" value="EGF_laminin"/>
    <property type="match status" value="1"/>
</dbReference>
<comment type="caution">
    <text evidence="2">The sequence shown here is derived from an EMBL/GenBank/DDBJ whole genome shotgun (WGS) entry which is preliminary data.</text>
</comment>
<feature type="disulfide bond" evidence="1">
    <location>
        <begin position="154"/>
        <end position="163"/>
    </location>
</feature>
<dbReference type="Gene3D" id="2.10.25.10">
    <property type="entry name" value="Laminin"/>
    <property type="match status" value="1"/>
</dbReference>
<keyword evidence="3" id="KW-1185">Reference proteome</keyword>
<dbReference type="AlphaFoldDB" id="A0A6S7J9Z9"/>
<keyword evidence="1" id="KW-0245">EGF-like domain</keyword>
<sequence length="267" mass="29877">MPDQLQPFLEAKLKMSSPRLSFSNALKLGIIFLIIIQLKADDEQFGDIQMLFRQVDKGYRLTGSVLAEFKVLSLLDCALQCLQYTYEICVGFNYKSVIKTNEANCQLAVKQPDDTRDLAAEKDWTFYQVENPCVPNPCHFGDCIPGKEEFSCVCRANIVGQKCDRCRDPNHNFALEKLTAQSTTYHETYHSHLAVDGNTGTTLRNQQTNQPQCAHTDRVKFSIYGLKGKQRIPLVSTGKLAAGTLAKLAHWAKLTGAPAVDDKKPKT</sequence>
<dbReference type="PROSITE" id="PS50026">
    <property type="entry name" value="EGF_3"/>
    <property type="match status" value="1"/>
</dbReference>
<organism evidence="2 3">
    <name type="scientific">Paramuricea clavata</name>
    <name type="common">Red gorgonian</name>
    <name type="synonym">Violescent sea-whip</name>
    <dbReference type="NCBI Taxonomy" id="317549"/>
    <lineage>
        <taxon>Eukaryota</taxon>
        <taxon>Metazoa</taxon>
        <taxon>Cnidaria</taxon>
        <taxon>Anthozoa</taxon>
        <taxon>Octocorallia</taxon>
        <taxon>Malacalcyonacea</taxon>
        <taxon>Plexauridae</taxon>
        <taxon>Paramuricea</taxon>
    </lineage>
</organism>
<dbReference type="SUPFAM" id="SSF57196">
    <property type="entry name" value="EGF/Laminin"/>
    <property type="match status" value="1"/>
</dbReference>
<dbReference type="EMBL" id="CACRXK020013844">
    <property type="protein sequence ID" value="CAB4025830.1"/>
    <property type="molecule type" value="Genomic_DNA"/>
</dbReference>
<dbReference type="Gene3D" id="2.60.120.260">
    <property type="entry name" value="Galactose-binding domain-like"/>
    <property type="match status" value="1"/>
</dbReference>
<dbReference type="InterPro" id="IPR000742">
    <property type="entry name" value="EGF"/>
</dbReference>
<dbReference type="Pfam" id="PF00024">
    <property type="entry name" value="PAN_1"/>
    <property type="match status" value="1"/>
</dbReference>
<dbReference type="Proteomes" id="UP001152795">
    <property type="component" value="Unassembled WGS sequence"/>
</dbReference>
<accession>A0A6S7J9Z9</accession>
<dbReference type="Gene3D" id="3.50.4.10">
    <property type="entry name" value="Hepatocyte Growth Factor"/>
    <property type="match status" value="1"/>
</dbReference>
<dbReference type="PROSITE" id="PS50948">
    <property type="entry name" value="PAN"/>
    <property type="match status" value="1"/>
</dbReference>
<proteinExistence type="predicted"/>
<evidence type="ECO:0000256" key="1">
    <source>
        <dbReference type="PROSITE-ProRule" id="PRU00076"/>
    </source>
</evidence>
<protein>
    <submittedName>
        <fullName evidence="2">Crumbs homolog 1-like</fullName>
    </submittedName>
</protein>
<feature type="disulfide bond" evidence="1">
    <location>
        <begin position="133"/>
        <end position="143"/>
    </location>
</feature>